<proteinExistence type="predicted"/>
<sequence>MRLVVVRPQWRRGKRGKRSRIVGIFAVGHPWPAPFQRRNRGQKQPIPRSDSGLAAKGVFRLFHCAWVKIPNTFAYSPFFLSQLYWGPRSSFAGFSRSFFMAYTALPNRRIKHIT</sequence>
<evidence type="ECO:0000313" key="2">
    <source>
        <dbReference type="Proteomes" id="UP000281915"/>
    </source>
</evidence>
<comment type="caution">
    <text evidence="1">The sequence shown here is derived from an EMBL/GenBank/DDBJ whole genome shotgun (WGS) entry which is preliminary data.</text>
</comment>
<protein>
    <submittedName>
        <fullName evidence="1">Uncharacterized protein</fullName>
    </submittedName>
</protein>
<gene>
    <name evidence="1" type="ORF">EDM58_17105</name>
</gene>
<organism evidence="1 2">
    <name type="scientific">Brevibacillus panacihumi</name>
    <dbReference type="NCBI Taxonomy" id="497735"/>
    <lineage>
        <taxon>Bacteria</taxon>
        <taxon>Bacillati</taxon>
        <taxon>Bacillota</taxon>
        <taxon>Bacilli</taxon>
        <taxon>Bacillales</taxon>
        <taxon>Paenibacillaceae</taxon>
        <taxon>Brevibacillus</taxon>
    </lineage>
</organism>
<reference evidence="1 2" key="1">
    <citation type="submission" date="2018-10" db="EMBL/GenBank/DDBJ databases">
        <title>Phylogenomics of Brevibacillus.</title>
        <authorList>
            <person name="Dunlap C."/>
        </authorList>
    </citation>
    <scope>NUCLEOTIDE SEQUENCE [LARGE SCALE GENOMIC DNA]</scope>
    <source>
        <strain evidence="1 2">JCM 15085</strain>
    </source>
</reference>
<dbReference type="Proteomes" id="UP000281915">
    <property type="component" value="Unassembled WGS sequence"/>
</dbReference>
<dbReference type="EMBL" id="RHHT01000036">
    <property type="protein sequence ID" value="RNB76661.1"/>
    <property type="molecule type" value="Genomic_DNA"/>
</dbReference>
<name>A0A3M8CMA6_9BACL</name>
<accession>A0A3M8CMA6</accession>
<evidence type="ECO:0000313" key="1">
    <source>
        <dbReference type="EMBL" id="RNB76661.1"/>
    </source>
</evidence>
<dbReference type="AlphaFoldDB" id="A0A3M8CMA6"/>